<dbReference type="Gene3D" id="1.10.10.60">
    <property type="entry name" value="Homeodomain-like"/>
    <property type="match status" value="2"/>
</dbReference>
<dbReference type="InterPro" id="IPR001789">
    <property type="entry name" value="Sig_transdc_resp-reg_receiver"/>
</dbReference>
<evidence type="ECO:0000256" key="2">
    <source>
        <dbReference type="ARBA" id="ARBA00023125"/>
    </source>
</evidence>
<evidence type="ECO:0000256" key="4">
    <source>
        <dbReference type="PROSITE-ProRule" id="PRU00169"/>
    </source>
</evidence>
<dbReference type="Pfam" id="PF12833">
    <property type="entry name" value="HTH_18"/>
    <property type="match status" value="1"/>
</dbReference>
<dbReference type="PANTHER" id="PTHR43280">
    <property type="entry name" value="ARAC-FAMILY TRANSCRIPTIONAL REGULATOR"/>
    <property type="match status" value="1"/>
</dbReference>
<dbReference type="EMBL" id="JAGGKV010000014">
    <property type="protein sequence ID" value="MBP1965541.1"/>
    <property type="molecule type" value="Genomic_DNA"/>
</dbReference>
<keyword evidence="1" id="KW-0805">Transcription regulation</keyword>
<feature type="domain" description="Response regulatory" evidence="6">
    <location>
        <begin position="3"/>
        <end position="120"/>
    </location>
</feature>
<evidence type="ECO:0000313" key="7">
    <source>
        <dbReference type="EMBL" id="MBP1965541.1"/>
    </source>
</evidence>
<dbReference type="CDD" id="cd17536">
    <property type="entry name" value="REC_YesN-like"/>
    <property type="match status" value="1"/>
</dbReference>
<dbReference type="PRINTS" id="PR00032">
    <property type="entry name" value="HTHARAC"/>
</dbReference>
<evidence type="ECO:0000256" key="3">
    <source>
        <dbReference type="ARBA" id="ARBA00023163"/>
    </source>
</evidence>
<dbReference type="InterPro" id="IPR018060">
    <property type="entry name" value="HTH_AraC"/>
</dbReference>
<dbReference type="SMART" id="SM00342">
    <property type="entry name" value="HTH_ARAC"/>
    <property type="match status" value="1"/>
</dbReference>
<dbReference type="InterPro" id="IPR011006">
    <property type="entry name" value="CheY-like_superfamily"/>
</dbReference>
<dbReference type="Gene3D" id="3.40.50.2300">
    <property type="match status" value="1"/>
</dbReference>
<dbReference type="InterPro" id="IPR018062">
    <property type="entry name" value="HTH_AraC-typ_CS"/>
</dbReference>
<dbReference type="PANTHER" id="PTHR43280:SF30">
    <property type="entry name" value="MMSAB OPERON REGULATORY PROTEIN"/>
    <property type="match status" value="1"/>
</dbReference>
<dbReference type="RefSeq" id="WP_167052386.1">
    <property type="nucleotide sequence ID" value="NZ_JAAOZR010000003.1"/>
</dbReference>
<reference evidence="7 8" key="1">
    <citation type="submission" date="2021-03" db="EMBL/GenBank/DDBJ databases">
        <title>Genomic Encyclopedia of Type Strains, Phase IV (KMG-IV): sequencing the most valuable type-strain genomes for metagenomic binning, comparative biology and taxonomic classification.</title>
        <authorList>
            <person name="Goeker M."/>
        </authorList>
    </citation>
    <scope>NUCLEOTIDE SEQUENCE [LARGE SCALE GENOMIC DNA]</scope>
    <source>
        <strain evidence="7 8">DSM 24950</strain>
    </source>
</reference>
<dbReference type="SMART" id="SM00448">
    <property type="entry name" value="REC"/>
    <property type="match status" value="1"/>
</dbReference>
<dbReference type="Pfam" id="PF00072">
    <property type="entry name" value="Response_reg"/>
    <property type="match status" value="1"/>
</dbReference>
<name>A0ABS4I560_9BACL</name>
<feature type="modified residue" description="4-aspartylphosphate" evidence="4">
    <location>
        <position position="55"/>
    </location>
</feature>
<dbReference type="Proteomes" id="UP001519344">
    <property type="component" value="Unassembled WGS sequence"/>
</dbReference>
<keyword evidence="4" id="KW-0597">Phosphoprotein</keyword>
<protein>
    <submittedName>
        <fullName evidence="7">Two-component system response regulator YesN</fullName>
    </submittedName>
</protein>
<evidence type="ECO:0000259" key="6">
    <source>
        <dbReference type="PROSITE" id="PS50110"/>
    </source>
</evidence>
<dbReference type="PROSITE" id="PS00041">
    <property type="entry name" value="HTH_ARAC_FAMILY_1"/>
    <property type="match status" value="1"/>
</dbReference>
<dbReference type="SUPFAM" id="SSF52172">
    <property type="entry name" value="CheY-like"/>
    <property type="match status" value="1"/>
</dbReference>
<evidence type="ECO:0000256" key="1">
    <source>
        <dbReference type="ARBA" id="ARBA00023015"/>
    </source>
</evidence>
<dbReference type="InterPro" id="IPR009057">
    <property type="entry name" value="Homeodomain-like_sf"/>
</dbReference>
<feature type="domain" description="HTH araC/xylS-type" evidence="5">
    <location>
        <begin position="435"/>
        <end position="533"/>
    </location>
</feature>
<evidence type="ECO:0000313" key="8">
    <source>
        <dbReference type="Proteomes" id="UP001519344"/>
    </source>
</evidence>
<sequence>MYKVVLADDNVPLLDYLSASIPWGDLGLTLAAACADGEEAFEACQMHHPDILITDIGMPIMNGLELLEKVRISNPQLKTIILSCHEDFQYAQKAVKLHVSEYVLKESLQIDHLIELLRTLIAQLNEEKTAKQGVRQLQDVVKQNRSVIRTTFLRSLLEQPVMNEAEWIEKAAAFHIHLGNGSMILPVLVMPERALDLESRFGSTHLLQFVLDNTLSESILTEGCSILTLDERHAILLFPFTKTLKRNMYEDIRSELHRAQQSFRQVIRIELSMYLGDVCDDLPSLKKQIQALLNAKLFRFYAGEQRIVTVEAFEPTNDDLFIHYIEAVQDFRACIQSGVEEDITAAINKWFGLIQDKRYPVDTVRSWMVNLVMELELKYIVMQHFVSNFKAELLHQTIYQIVTLDHLREWTHQFLLEKRAALQTLSNQSVRKEIAEAKRHILLHLGEKISMEEMAGRLNLNPSHFSRLFKKETGETFVEFVNRSKMECARDLLDKSDASIEQIAEKLGFEHTSYFIKLFRSFSSKSPAEFRRRM</sequence>
<dbReference type="PROSITE" id="PS50110">
    <property type="entry name" value="RESPONSE_REGULATORY"/>
    <property type="match status" value="1"/>
</dbReference>
<proteinExistence type="predicted"/>
<dbReference type="SUPFAM" id="SSF46689">
    <property type="entry name" value="Homeodomain-like"/>
    <property type="match status" value="2"/>
</dbReference>
<keyword evidence="8" id="KW-1185">Reference proteome</keyword>
<gene>
    <name evidence="7" type="ORF">J2Z65_004779</name>
</gene>
<dbReference type="InterPro" id="IPR020449">
    <property type="entry name" value="Tscrpt_reg_AraC-type_HTH"/>
</dbReference>
<accession>A0ABS4I560</accession>
<evidence type="ECO:0000259" key="5">
    <source>
        <dbReference type="PROSITE" id="PS01124"/>
    </source>
</evidence>
<organism evidence="7 8">
    <name type="scientific">Paenibacillus aceris</name>
    <dbReference type="NCBI Taxonomy" id="869555"/>
    <lineage>
        <taxon>Bacteria</taxon>
        <taxon>Bacillati</taxon>
        <taxon>Bacillota</taxon>
        <taxon>Bacilli</taxon>
        <taxon>Bacillales</taxon>
        <taxon>Paenibacillaceae</taxon>
        <taxon>Paenibacillus</taxon>
    </lineage>
</organism>
<comment type="caution">
    <text evidence="7">The sequence shown here is derived from an EMBL/GenBank/DDBJ whole genome shotgun (WGS) entry which is preliminary data.</text>
</comment>
<keyword evidence="2" id="KW-0238">DNA-binding</keyword>
<keyword evidence="3" id="KW-0804">Transcription</keyword>
<dbReference type="PROSITE" id="PS01124">
    <property type="entry name" value="HTH_ARAC_FAMILY_2"/>
    <property type="match status" value="1"/>
</dbReference>